<keyword evidence="9" id="KW-1185">Reference proteome</keyword>
<dbReference type="Gene3D" id="3.40.1710.10">
    <property type="entry name" value="abc type-2 transporter like domain"/>
    <property type="match status" value="1"/>
</dbReference>
<evidence type="ECO:0000259" key="7">
    <source>
        <dbReference type="Pfam" id="PF12698"/>
    </source>
</evidence>
<feature type="domain" description="ABC-2 type transporter transmembrane" evidence="7">
    <location>
        <begin position="23"/>
        <end position="165"/>
    </location>
</feature>
<dbReference type="Gene3D" id="1.10.287.950">
    <property type="entry name" value="Methyl-accepting chemotaxis protein"/>
    <property type="match status" value="1"/>
</dbReference>
<gene>
    <name evidence="8" type="ORF">ACFSUL_11200</name>
</gene>
<feature type="domain" description="ABC-2 type transporter transmembrane" evidence="7">
    <location>
        <begin position="481"/>
        <end position="714"/>
    </location>
</feature>
<feature type="transmembrane region" description="Helical" evidence="6">
    <location>
        <begin position="698"/>
        <end position="720"/>
    </location>
</feature>
<dbReference type="NCBIfam" id="TIGR03061">
    <property type="entry name" value="pip_yhgE_Nterm"/>
    <property type="match status" value="1"/>
</dbReference>
<keyword evidence="4 6" id="KW-0472">Membrane</keyword>
<feature type="transmembrane region" description="Helical" evidence="6">
    <location>
        <begin position="640"/>
        <end position="659"/>
    </location>
</feature>
<evidence type="ECO:0000256" key="2">
    <source>
        <dbReference type="ARBA" id="ARBA00022692"/>
    </source>
</evidence>
<feature type="transmembrane region" description="Helical" evidence="6">
    <location>
        <begin position="580"/>
        <end position="600"/>
    </location>
</feature>
<dbReference type="EMBL" id="JBHUMF010000028">
    <property type="protein sequence ID" value="MFD2681312.1"/>
    <property type="molecule type" value="Genomic_DNA"/>
</dbReference>
<protein>
    <submittedName>
        <fullName evidence="8">YhgE/Pip family protein</fullName>
    </submittedName>
</protein>
<feature type="transmembrane region" description="Helical" evidence="6">
    <location>
        <begin position="612"/>
        <end position="633"/>
    </location>
</feature>
<evidence type="ECO:0000256" key="1">
    <source>
        <dbReference type="ARBA" id="ARBA00004141"/>
    </source>
</evidence>
<evidence type="ECO:0000313" key="9">
    <source>
        <dbReference type="Proteomes" id="UP001597506"/>
    </source>
</evidence>
<dbReference type="Pfam" id="PF12698">
    <property type="entry name" value="ABC2_membrane_3"/>
    <property type="match status" value="2"/>
</dbReference>
<dbReference type="InterPro" id="IPR017501">
    <property type="entry name" value="Phage_infect_YhgE_C"/>
</dbReference>
<dbReference type="InterPro" id="IPR051328">
    <property type="entry name" value="T7SS_ABC-Transporter"/>
</dbReference>
<dbReference type="NCBIfam" id="TIGR03057">
    <property type="entry name" value="xxxLxxG_by_4"/>
    <property type="match status" value="1"/>
</dbReference>
<comment type="subcellular location">
    <subcellularLocation>
        <location evidence="1">Membrane</location>
        <topology evidence="1">Multi-pass membrane protein</topology>
    </subcellularLocation>
</comment>
<dbReference type="InterPro" id="IPR013525">
    <property type="entry name" value="ABC2_TM"/>
</dbReference>
<organism evidence="8 9">
    <name type="scientific">Bacillus seohaeanensis</name>
    <dbReference type="NCBI Taxonomy" id="284580"/>
    <lineage>
        <taxon>Bacteria</taxon>
        <taxon>Bacillati</taxon>
        <taxon>Bacillota</taxon>
        <taxon>Bacilli</taxon>
        <taxon>Bacillales</taxon>
        <taxon>Bacillaceae</taxon>
        <taxon>Bacillus</taxon>
    </lineage>
</organism>
<proteinExistence type="predicted"/>
<keyword evidence="2 6" id="KW-0812">Transmembrane</keyword>
<feature type="transmembrane region" description="Helical" evidence="6">
    <location>
        <begin position="21"/>
        <end position="40"/>
    </location>
</feature>
<feature type="transmembrane region" description="Helical" evidence="6">
    <location>
        <begin position="540"/>
        <end position="560"/>
    </location>
</feature>
<reference evidence="9" key="1">
    <citation type="journal article" date="2019" name="Int. J. Syst. Evol. Microbiol.">
        <title>The Global Catalogue of Microorganisms (GCM) 10K type strain sequencing project: providing services to taxonomists for standard genome sequencing and annotation.</title>
        <authorList>
            <consortium name="The Broad Institute Genomics Platform"/>
            <consortium name="The Broad Institute Genome Sequencing Center for Infectious Disease"/>
            <person name="Wu L."/>
            <person name="Ma J."/>
        </authorList>
    </citation>
    <scope>NUCLEOTIDE SEQUENCE [LARGE SCALE GENOMIC DNA]</scope>
    <source>
        <strain evidence="9">KCTC 3913</strain>
    </source>
</reference>
<dbReference type="InterPro" id="IPR017500">
    <property type="entry name" value="Phage_infect_YhgE_N"/>
</dbReference>
<dbReference type="PANTHER" id="PTHR43077">
    <property type="entry name" value="TRANSPORT PERMEASE YVFS-RELATED"/>
    <property type="match status" value="1"/>
</dbReference>
<accession>A0ABW5RRL9</accession>
<evidence type="ECO:0000313" key="8">
    <source>
        <dbReference type="EMBL" id="MFD2681312.1"/>
    </source>
</evidence>
<dbReference type="RefSeq" id="WP_377935416.1">
    <property type="nucleotide sequence ID" value="NZ_JBHUMF010000028.1"/>
</dbReference>
<evidence type="ECO:0000256" key="4">
    <source>
        <dbReference type="ARBA" id="ARBA00023136"/>
    </source>
</evidence>
<feature type="region of interest" description="Disordered" evidence="5">
    <location>
        <begin position="470"/>
        <end position="490"/>
    </location>
</feature>
<dbReference type="InterPro" id="IPR023908">
    <property type="entry name" value="xxxLxxG_rpt"/>
</dbReference>
<dbReference type="Proteomes" id="UP001597506">
    <property type="component" value="Unassembled WGS sequence"/>
</dbReference>
<comment type="caution">
    <text evidence="8">The sequence shown here is derived from an EMBL/GenBank/DDBJ whole genome shotgun (WGS) entry which is preliminary data.</text>
</comment>
<evidence type="ECO:0000256" key="5">
    <source>
        <dbReference type="SAM" id="MobiDB-lite"/>
    </source>
</evidence>
<keyword evidence="3 6" id="KW-1133">Transmembrane helix</keyword>
<evidence type="ECO:0000256" key="6">
    <source>
        <dbReference type="SAM" id="Phobius"/>
    </source>
</evidence>
<dbReference type="PANTHER" id="PTHR43077:SF5">
    <property type="entry name" value="PHAGE INFECTION PROTEIN"/>
    <property type="match status" value="1"/>
</dbReference>
<evidence type="ECO:0000256" key="3">
    <source>
        <dbReference type="ARBA" id="ARBA00022989"/>
    </source>
</evidence>
<sequence length="731" mass="78470">MKSILAEFKAIFRNRKLLIPIVAVLFIPIMYSGMFLWAFWDPYGQLSDLPVAVVNNDNGAEFNGESLEVGSDLIENLKDSDQFDFHFVERGEAYKNLERQEYYLLVEIPENFSENAATLLEDQPKKLELKYVPNEGFNFLSSQIGENAIKEIKASLSKSVTETYAETMFDKIQEMGDGFKTASDNAGELNNGAMDLSKGAKELKENLLVLAEKNVEFNNGLADARNGAADLASGSSKVSAGLTQLIEKYQLLDEGAVKSKNGISELAAGIDESAAGIQEIEKGADNAVSKTATIHSGVETINAKLAELNTGAQSAHTGAQELNAGLSALQSQLQPLLESLPEEQKTALQGALIKLNKGSQELATGTESLSAGASQLEEKTGQLADGIGALNQGQIKIHNGVIALQKGMQKLDEGSDQLITGQNELVKNFGLLNEKLAEAGQGSVEVATGASKLNTGLNELYGGSTKLANGSEKAADGSSELVDGTNKLSDGTTEFNNQLQDASQEANSVDANDDTYDMLASPVGVDKKEINNVPNYGTGFTPYFLSLSLFVGALVVTMVYSLKEPADKPSSGIQWFLGKYAVLASVGIIQAVLACSILLIGLDLQVENIPLFYLFAIVTSLTYFAIIQTLVTILADPGRFIAIIILILQLTTSGGTFPLELIPSALQPIHALLPMSYAVAGFKAVISTGDFAFMWQNLRVLASFLVVFLIITVLFLTVLFKKKYGKLAEEM</sequence>
<dbReference type="NCBIfam" id="TIGR03062">
    <property type="entry name" value="pip_yhgE_Cterm"/>
    <property type="match status" value="1"/>
</dbReference>
<name>A0ABW5RRL9_9BACI</name>